<dbReference type="Gene3D" id="3.40.30.10">
    <property type="entry name" value="Glutaredoxin"/>
    <property type="match status" value="1"/>
</dbReference>
<feature type="domain" description="GST N-terminal" evidence="9">
    <location>
        <begin position="528"/>
        <end position="607"/>
    </location>
</feature>
<evidence type="ECO:0000313" key="12">
    <source>
        <dbReference type="Proteomes" id="UP001165060"/>
    </source>
</evidence>
<dbReference type="CDD" id="cd03192">
    <property type="entry name" value="GST_C_Sigma_like"/>
    <property type="match status" value="1"/>
</dbReference>
<evidence type="ECO:0000256" key="6">
    <source>
        <dbReference type="ARBA" id="ARBA00023141"/>
    </source>
</evidence>
<dbReference type="Gene3D" id="3.20.20.70">
    <property type="entry name" value="Aldolase class I"/>
    <property type="match status" value="1"/>
</dbReference>
<evidence type="ECO:0000313" key="11">
    <source>
        <dbReference type="EMBL" id="GMI38227.1"/>
    </source>
</evidence>
<dbReference type="Proteomes" id="UP001165060">
    <property type="component" value="Unassembled WGS sequence"/>
</dbReference>
<protein>
    <recommendedName>
        <fullName evidence="3">indole-3-glycerol-phosphate synthase</fullName>
        <ecNumber evidence="3">4.1.1.48</ecNumber>
    </recommendedName>
</protein>
<dbReference type="CDD" id="cd03039">
    <property type="entry name" value="GST_N_Sigma_like"/>
    <property type="match status" value="1"/>
</dbReference>
<dbReference type="InterPro" id="IPR010987">
    <property type="entry name" value="Glutathione-S-Trfase_C-like"/>
</dbReference>
<feature type="region of interest" description="Disordered" evidence="8">
    <location>
        <begin position="351"/>
        <end position="394"/>
    </location>
</feature>
<evidence type="ECO:0000256" key="1">
    <source>
        <dbReference type="ARBA" id="ARBA00001633"/>
    </source>
</evidence>
<dbReference type="PANTHER" id="PTHR11571:SF150">
    <property type="entry name" value="GLUTATHIONE S-TRANSFERASE"/>
    <property type="match status" value="1"/>
</dbReference>
<dbReference type="InterPro" id="IPR040079">
    <property type="entry name" value="Glutathione_S-Trfase"/>
</dbReference>
<dbReference type="Gene3D" id="1.20.1050.10">
    <property type="match status" value="1"/>
</dbReference>
<dbReference type="InterPro" id="IPR036282">
    <property type="entry name" value="Glutathione-S-Trfase_C_sf"/>
</dbReference>
<dbReference type="InterPro" id="IPR011060">
    <property type="entry name" value="RibuloseP-bd_barrel"/>
</dbReference>
<dbReference type="SFLD" id="SFLDS00019">
    <property type="entry name" value="Glutathione_Transferase_(cytos"/>
    <property type="match status" value="1"/>
</dbReference>
<dbReference type="InterPro" id="IPR013798">
    <property type="entry name" value="Indole-3-glycerol_P_synth_dom"/>
</dbReference>
<comment type="caution">
    <text evidence="11">The sequence shown here is derived from an EMBL/GenBank/DDBJ whole genome shotgun (WGS) entry which is preliminary data.</text>
</comment>
<feature type="compositionally biased region" description="Basic and acidic residues" evidence="8">
    <location>
        <begin position="372"/>
        <end position="394"/>
    </location>
</feature>
<keyword evidence="7" id="KW-0456">Lyase</keyword>
<dbReference type="InterPro" id="IPR036249">
    <property type="entry name" value="Thioredoxin-like_sf"/>
</dbReference>
<dbReference type="Pfam" id="PF14497">
    <property type="entry name" value="GST_C_3"/>
    <property type="match status" value="1"/>
</dbReference>
<dbReference type="EMBL" id="BRYB01000812">
    <property type="protein sequence ID" value="GMI38227.1"/>
    <property type="molecule type" value="Genomic_DNA"/>
</dbReference>
<feature type="non-terminal residue" evidence="11">
    <location>
        <position position="1"/>
    </location>
</feature>
<organism evidence="11 12">
    <name type="scientific">Tetraparma gracilis</name>
    <dbReference type="NCBI Taxonomy" id="2962635"/>
    <lineage>
        <taxon>Eukaryota</taxon>
        <taxon>Sar</taxon>
        <taxon>Stramenopiles</taxon>
        <taxon>Ochrophyta</taxon>
        <taxon>Bolidophyceae</taxon>
        <taxon>Parmales</taxon>
        <taxon>Triparmaceae</taxon>
        <taxon>Tetraparma</taxon>
    </lineage>
</organism>
<feature type="domain" description="GST C-terminal" evidence="10">
    <location>
        <begin position="611"/>
        <end position="747"/>
    </location>
</feature>
<gene>
    <name evidence="11" type="ORF">TeGR_g3666</name>
</gene>
<comment type="catalytic activity">
    <reaction evidence="1">
        <text>1-(2-carboxyphenylamino)-1-deoxy-D-ribulose 5-phosphate + H(+) = (1S,2R)-1-C-(indol-3-yl)glycerol 3-phosphate + CO2 + H2O</text>
        <dbReference type="Rhea" id="RHEA:23476"/>
        <dbReference type="ChEBI" id="CHEBI:15377"/>
        <dbReference type="ChEBI" id="CHEBI:15378"/>
        <dbReference type="ChEBI" id="CHEBI:16526"/>
        <dbReference type="ChEBI" id="CHEBI:58613"/>
        <dbReference type="ChEBI" id="CHEBI:58866"/>
        <dbReference type="EC" id="4.1.1.48"/>
    </reaction>
</comment>
<dbReference type="EC" id="4.1.1.48" evidence="3"/>
<accession>A0ABQ6N1P2</accession>
<evidence type="ECO:0000259" key="9">
    <source>
        <dbReference type="PROSITE" id="PS50404"/>
    </source>
</evidence>
<dbReference type="PROSITE" id="PS50404">
    <property type="entry name" value="GST_NTER"/>
    <property type="match status" value="1"/>
</dbReference>
<evidence type="ECO:0000256" key="2">
    <source>
        <dbReference type="ARBA" id="ARBA00004696"/>
    </source>
</evidence>
<comment type="pathway">
    <text evidence="2">Amino-acid biosynthesis; L-tryptophan biosynthesis; L-tryptophan from chorismate: step 4/5.</text>
</comment>
<dbReference type="SUPFAM" id="SSF47616">
    <property type="entry name" value="GST C-terminal domain-like"/>
    <property type="match status" value="1"/>
</dbReference>
<name>A0ABQ6N1P2_9STRA</name>
<keyword evidence="4" id="KW-0028">Amino-acid biosynthesis</keyword>
<sequence length="747" mass="82086">FPPPPPDWYAVVRAKEASLRPFVAEHQSPDDPLRLLLEYSEADADLSRFSRLSLALRRSPAASPGSPRSRMLSVGVDLKRRSPSDASYACNFPDPAAVAASFCPPGSPGPAAADFLFANADYGFYGGGPDDVRALAGSPSQPGTPIVYKDIVVDPLQVALAKSLGCDAALVQACVVGPELPELLNTATLMNFPLLVEVHTPEETRAAVEAGATFLLVNRRDRVTGDLYPDQPFALLDLLPPGNILTTLVTGGLSGAPDECARLLDAGFDGVVLGASLVGNAGAGDVIRGIHGTRSDIMYSMKREIFKDDENAATDLEKGDMVGLNEEETIFEFGGGKDAAAETGIADLEVEEKDESELTLSERMARQQAADSAERAAEQLAREQAKEAEEQRVRDEEAAKIAAEEAKKRTQTASIFSEAGNKVEREKIEKVKAAKKAIEDKKRAEEEAAAKIIQDEIDRKEMEEFEKFEAEQALIRAEEDRKRKEAKRAKEKERRERKAAKDKAEKARKQEEQDREAGFVKMSAFTTPKIKLEYFPISGVVERVRLALAMNDIPFDDVRIPFNSEWLERKKTAKYGQLPIMTLPDGREIYQSDAMLRWAGARGKGDLYPCDPDVRLKVDEALGVAADLVREWRPCIYVGMKPEKFGVDPAAKDATVKVLRENFMGEPMGRYMGFIKDMIDANGGTFLTGDFITIADLDMYVSVRYYSLGVADHVPKDCLDAYPEVKAWIARVEAEPRVAAYYASLKT</sequence>
<dbReference type="InterPro" id="IPR004046">
    <property type="entry name" value="GST_C"/>
</dbReference>
<proteinExistence type="predicted"/>
<dbReference type="Pfam" id="PF00218">
    <property type="entry name" value="IGPS"/>
    <property type="match status" value="1"/>
</dbReference>
<dbReference type="PROSITE" id="PS50405">
    <property type="entry name" value="GST_CTER"/>
    <property type="match status" value="1"/>
</dbReference>
<evidence type="ECO:0000256" key="3">
    <source>
        <dbReference type="ARBA" id="ARBA00012362"/>
    </source>
</evidence>
<evidence type="ECO:0000256" key="4">
    <source>
        <dbReference type="ARBA" id="ARBA00022605"/>
    </source>
</evidence>
<dbReference type="InterPro" id="IPR050213">
    <property type="entry name" value="GST_superfamily"/>
</dbReference>
<keyword evidence="5" id="KW-0822">Tryptophan biosynthesis</keyword>
<dbReference type="SUPFAM" id="SSF52833">
    <property type="entry name" value="Thioredoxin-like"/>
    <property type="match status" value="1"/>
</dbReference>
<evidence type="ECO:0000259" key="10">
    <source>
        <dbReference type="PROSITE" id="PS50405"/>
    </source>
</evidence>
<keyword evidence="6" id="KW-0057">Aromatic amino acid biosynthesis</keyword>
<dbReference type="InterPro" id="IPR004045">
    <property type="entry name" value="Glutathione_S-Trfase_N"/>
</dbReference>
<evidence type="ECO:0000256" key="8">
    <source>
        <dbReference type="SAM" id="MobiDB-lite"/>
    </source>
</evidence>
<evidence type="ECO:0000256" key="5">
    <source>
        <dbReference type="ARBA" id="ARBA00022822"/>
    </source>
</evidence>
<keyword evidence="12" id="KW-1185">Reference proteome</keyword>
<feature type="region of interest" description="Disordered" evidence="8">
    <location>
        <begin position="479"/>
        <end position="515"/>
    </location>
</feature>
<dbReference type="PANTHER" id="PTHR11571">
    <property type="entry name" value="GLUTATHIONE S-TRANSFERASE"/>
    <property type="match status" value="1"/>
</dbReference>
<evidence type="ECO:0000256" key="7">
    <source>
        <dbReference type="ARBA" id="ARBA00023239"/>
    </source>
</evidence>
<dbReference type="InterPro" id="IPR013785">
    <property type="entry name" value="Aldolase_TIM"/>
</dbReference>
<dbReference type="SUPFAM" id="SSF51366">
    <property type="entry name" value="Ribulose-phoshate binding barrel"/>
    <property type="match status" value="1"/>
</dbReference>
<reference evidence="11 12" key="1">
    <citation type="journal article" date="2023" name="Commun. Biol.">
        <title>Genome analysis of Parmales, the sister group of diatoms, reveals the evolutionary specialization of diatoms from phago-mixotrophs to photoautotrophs.</title>
        <authorList>
            <person name="Ban H."/>
            <person name="Sato S."/>
            <person name="Yoshikawa S."/>
            <person name="Yamada K."/>
            <person name="Nakamura Y."/>
            <person name="Ichinomiya M."/>
            <person name="Sato N."/>
            <person name="Blanc-Mathieu R."/>
            <person name="Endo H."/>
            <person name="Kuwata A."/>
            <person name="Ogata H."/>
        </authorList>
    </citation>
    <scope>NUCLEOTIDE SEQUENCE [LARGE SCALE GENOMIC DNA]</scope>
</reference>